<gene>
    <name evidence="5" type="ORF">E6C55_15680</name>
</gene>
<evidence type="ECO:0000256" key="3">
    <source>
        <dbReference type="ARBA" id="ARBA00023163"/>
    </source>
</evidence>
<keyword evidence="1" id="KW-0805">Transcription regulation</keyword>
<dbReference type="PROSITE" id="PS01124">
    <property type="entry name" value="HTH_ARAC_FAMILY_2"/>
    <property type="match status" value="1"/>
</dbReference>
<dbReference type="PANTHER" id="PTHR43280">
    <property type="entry name" value="ARAC-FAMILY TRANSCRIPTIONAL REGULATOR"/>
    <property type="match status" value="1"/>
</dbReference>
<dbReference type="OrthoDB" id="9813413at2"/>
<evidence type="ECO:0000313" key="6">
    <source>
        <dbReference type="Proteomes" id="UP000310636"/>
    </source>
</evidence>
<dbReference type="PANTHER" id="PTHR43280:SF2">
    <property type="entry name" value="HTH-TYPE TRANSCRIPTIONAL REGULATOR EXSA"/>
    <property type="match status" value="1"/>
</dbReference>
<dbReference type="PRINTS" id="PR00032">
    <property type="entry name" value="HTHARAC"/>
</dbReference>
<proteinExistence type="predicted"/>
<dbReference type="GO" id="GO:0043565">
    <property type="term" value="F:sequence-specific DNA binding"/>
    <property type="evidence" value="ECO:0007669"/>
    <property type="project" value="InterPro"/>
</dbReference>
<comment type="caution">
    <text evidence="5">The sequence shown here is derived from an EMBL/GenBank/DDBJ whole genome shotgun (WGS) entry which is preliminary data.</text>
</comment>
<dbReference type="SUPFAM" id="SSF46689">
    <property type="entry name" value="Homeodomain-like"/>
    <property type="match status" value="2"/>
</dbReference>
<dbReference type="RefSeq" id="WP_136370752.1">
    <property type="nucleotide sequence ID" value="NZ_SSOB01000018.1"/>
</dbReference>
<keyword evidence="2" id="KW-0238">DNA-binding</keyword>
<dbReference type="InterPro" id="IPR003313">
    <property type="entry name" value="AraC-bd"/>
</dbReference>
<dbReference type="Proteomes" id="UP000310636">
    <property type="component" value="Unassembled WGS sequence"/>
</dbReference>
<name>A0A4V3WEZ3_9BACL</name>
<dbReference type="GO" id="GO:0003700">
    <property type="term" value="F:DNA-binding transcription factor activity"/>
    <property type="evidence" value="ECO:0007669"/>
    <property type="project" value="InterPro"/>
</dbReference>
<evidence type="ECO:0000259" key="4">
    <source>
        <dbReference type="PROSITE" id="PS01124"/>
    </source>
</evidence>
<dbReference type="InterPro" id="IPR020449">
    <property type="entry name" value="Tscrpt_reg_AraC-type_HTH"/>
</dbReference>
<evidence type="ECO:0000256" key="1">
    <source>
        <dbReference type="ARBA" id="ARBA00023015"/>
    </source>
</evidence>
<dbReference type="InterPro" id="IPR037923">
    <property type="entry name" value="HTH-like"/>
</dbReference>
<accession>A0A4V3WEZ3</accession>
<organism evidence="5 6">
    <name type="scientific">Cohnella fermenti</name>
    <dbReference type="NCBI Taxonomy" id="2565925"/>
    <lineage>
        <taxon>Bacteria</taxon>
        <taxon>Bacillati</taxon>
        <taxon>Bacillota</taxon>
        <taxon>Bacilli</taxon>
        <taxon>Bacillales</taxon>
        <taxon>Paenibacillaceae</taxon>
        <taxon>Cohnella</taxon>
    </lineage>
</organism>
<dbReference type="Pfam" id="PF02311">
    <property type="entry name" value="AraC_binding"/>
    <property type="match status" value="1"/>
</dbReference>
<evidence type="ECO:0000313" key="5">
    <source>
        <dbReference type="EMBL" id="THF77778.1"/>
    </source>
</evidence>
<reference evidence="5 6" key="1">
    <citation type="submission" date="2019-04" db="EMBL/GenBank/DDBJ databases">
        <title>Cohnella sp. nov. isolated from preserved vegetables.</title>
        <authorList>
            <person name="Lin S.-Y."/>
            <person name="Hung M.-H."/>
            <person name="Young C.-C."/>
        </authorList>
    </citation>
    <scope>NUCLEOTIDE SEQUENCE [LARGE SCALE GENOMIC DNA]</scope>
    <source>
        <strain evidence="5 6">CC-MHH1044</strain>
    </source>
</reference>
<sequence>MNRQYFLPPFEEYGFFCFPHSSGFYVKPDSHTVTREEGVRDFSLHFVTGGKGYLELNDTLFTLKQGDVFLHHPHERMRYYTSDDDSWDIHWMQFNGSGLADFLLQRGFHGSSLWYMKDNAMLEQAFLELLDELEQHSFMRPARISALAYGVLVEFVSGAIPFSTKRGMQNVDRIIHLLPFMQKNAHLPFILEEWADRVQLTPNYFCSLFKKVTRMTPLAYMTKCRIQLSKQLLLGHPQMAIKEIAIDSGYPSVSYFNKIFMQTEGMTPTEFRNLHFK</sequence>
<keyword evidence="6" id="KW-1185">Reference proteome</keyword>
<evidence type="ECO:0000256" key="2">
    <source>
        <dbReference type="ARBA" id="ARBA00023125"/>
    </source>
</evidence>
<dbReference type="Gene3D" id="2.60.120.280">
    <property type="entry name" value="Regulatory protein AraC"/>
    <property type="match status" value="1"/>
</dbReference>
<dbReference type="Gene3D" id="1.10.10.60">
    <property type="entry name" value="Homeodomain-like"/>
    <property type="match status" value="2"/>
</dbReference>
<dbReference type="InterPro" id="IPR009057">
    <property type="entry name" value="Homeodomain-like_sf"/>
</dbReference>
<dbReference type="SMART" id="SM00342">
    <property type="entry name" value="HTH_ARAC"/>
    <property type="match status" value="1"/>
</dbReference>
<dbReference type="InterPro" id="IPR018060">
    <property type="entry name" value="HTH_AraC"/>
</dbReference>
<dbReference type="AlphaFoldDB" id="A0A4V3WEZ3"/>
<feature type="domain" description="HTH araC/xylS-type" evidence="4">
    <location>
        <begin position="175"/>
        <end position="274"/>
    </location>
</feature>
<keyword evidence="3" id="KW-0804">Transcription</keyword>
<protein>
    <submittedName>
        <fullName evidence="5">AraC family transcriptional regulator</fullName>
    </submittedName>
</protein>
<dbReference type="EMBL" id="SSOB01000018">
    <property type="protein sequence ID" value="THF77778.1"/>
    <property type="molecule type" value="Genomic_DNA"/>
</dbReference>
<dbReference type="SUPFAM" id="SSF51215">
    <property type="entry name" value="Regulatory protein AraC"/>
    <property type="match status" value="1"/>
</dbReference>
<dbReference type="Pfam" id="PF12833">
    <property type="entry name" value="HTH_18"/>
    <property type="match status" value="1"/>
</dbReference>